<dbReference type="InterPro" id="IPR028978">
    <property type="entry name" value="Chorismate_lyase_/UTRA_dom_sf"/>
</dbReference>
<keyword evidence="6" id="KW-1185">Reference proteome</keyword>
<proteinExistence type="predicted"/>
<dbReference type="Gene3D" id="1.10.10.10">
    <property type="entry name" value="Winged helix-like DNA-binding domain superfamily/Winged helix DNA-binding domain"/>
    <property type="match status" value="1"/>
</dbReference>
<organism evidence="5 6">
    <name type="scientific">Paenibacillus vini</name>
    <dbReference type="NCBI Taxonomy" id="1476024"/>
    <lineage>
        <taxon>Bacteria</taxon>
        <taxon>Bacillati</taxon>
        <taxon>Bacillota</taxon>
        <taxon>Bacilli</taxon>
        <taxon>Bacillales</taxon>
        <taxon>Paenibacillaceae</taxon>
        <taxon>Paenibacillus</taxon>
    </lineage>
</organism>
<dbReference type="Pfam" id="PF00392">
    <property type="entry name" value="GntR"/>
    <property type="match status" value="1"/>
</dbReference>
<dbReference type="PANTHER" id="PTHR44846:SF1">
    <property type="entry name" value="MANNOSYL-D-GLYCERATE TRANSPORT_METABOLISM SYSTEM REPRESSOR MNGR-RELATED"/>
    <property type="match status" value="1"/>
</dbReference>
<feature type="domain" description="HTH gntR-type" evidence="4">
    <location>
        <begin position="12"/>
        <end position="80"/>
    </location>
</feature>
<dbReference type="RefSeq" id="WP_213655727.1">
    <property type="nucleotide sequence ID" value="NZ_BOSL01000011.1"/>
</dbReference>
<evidence type="ECO:0000256" key="2">
    <source>
        <dbReference type="ARBA" id="ARBA00023125"/>
    </source>
</evidence>
<dbReference type="Proteomes" id="UP000679992">
    <property type="component" value="Unassembled WGS sequence"/>
</dbReference>
<dbReference type="PRINTS" id="PR00035">
    <property type="entry name" value="HTHGNTR"/>
</dbReference>
<dbReference type="InterPro" id="IPR036390">
    <property type="entry name" value="WH_DNA-bd_sf"/>
</dbReference>
<dbReference type="PANTHER" id="PTHR44846">
    <property type="entry name" value="MANNOSYL-D-GLYCERATE TRANSPORT/METABOLISM SYSTEM REPRESSOR MNGR-RELATED"/>
    <property type="match status" value="1"/>
</dbReference>
<evidence type="ECO:0000313" key="5">
    <source>
        <dbReference type="EMBL" id="GIP54447.1"/>
    </source>
</evidence>
<evidence type="ECO:0000256" key="3">
    <source>
        <dbReference type="ARBA" id="ARBA00023163"/>
    </source>
</evidence>
<dbReference type="CDD" id="cd07377">
    <property type="entry name" value="WHTH_GntR"/>
    <property type="match status" value="1"/>
</dbReference>
<evidence type="ECO:0000256" key="1">
    <source>
        <dbReference type="ARBA" id="ARBA00023015"/>
    </source>
</evidence>
<dbReference type="SMART" id="SM00345">
    <property type="entry name" value="HTH_GNTR"/>
    <property type="match status" value="1"/>
</dbReference>
<dbReference type="InterPro" id="IPR036388">
    <property type="entry name" value="WH-like_DNA-bd_sf"/>
</dbReference>
<dbReference type="SUPFAM" id="SSF46785">
    <property type="entry name" value="Winged helix' DNA-binding domain"/>
    <property type="match status" value="1"/>
</dbReference>
<dbReference type="Gene3D" id="3.40.1410.10">
    <property type="entry name" value="Chorismate lyase-like"/>
    <property type="match status" value="1"/>
</dbReference>
<name>A0ABQ4MFL7_9BACL</name>
<reference evidence="5 6" key="1">
    <citation type="submission" date="2021-03" db="EMBL/GenBank/DDBJ databases">
        <title>Antimicrobial resistance genes in bacteria isolated from Japanese honey, and their potential for conferring macrolide and lincosamide resistance in the American foulbrood pathogen Paenibacillus larvae.</title>
        <authorList>
            <person name="Okamoto M."/>
            <person name="Kumagai M."/>
            <person name="Kanamori H."/>
            <person name="Takamatsu D."/>
        </authorList>
    </citation>
    <scope>NUCLEOTIDE SEQUENCE [LARGE SCALE GENOMIC DNA]</scope>
    <source>
        <strain evidence="5 6">J42TS3</strain>
    </source>
</reference>
<dbReference type="EMBL" id="BOSL01000011">
    <property type="protein sequence ID" value="GIP54447.1"/>
    <property type="molecule type" value="Genomic_DNA"/>
</dbReference>
<sequence>MDFKVSLSRKDRPLYLQIKQILKDRILHGVYPLGSNIPSEPLLEREFAVSKITVRGAIQELVQEGYLEKGSGKGTKVIRNKAASKLSKWKHFTEILVESGHRIKKKWLRAEGVQTVPGTEQHRLFGETCLKLERLYYLDDAPYIYYEHFLSSDLEEGLTLSDLNDQSLYELLEEQGLSLDNLRDEFGVAAASREIAEILGLSEGAPLLKRSRYSRDEQGNIIEYSVGYYNTELQSYIVNYDA</sequence>
<comment type="caution">
    <text evidence="5">The sequence shown here is derived from an EMBL/GenBank/DDBJ whole genome shotgun (WGS) entry which is preliminary data.</text>
</comment>
<keyword evidence="3" id="KW-0804">Transcription</keyword>
<evidence type="ECO:0000313" key="6">
    <source>
        <dbReference type="Proteomes" id="UP000679992"/>
    </source>
</evidence>
<dbReference type="InterPro" id="IPR011663">
    <property type="entry name" value="UTRA"/>
</dbReference>
<dbReference type="PROSITE" id="PS50949">
    <property type="entry name" value="HTH_GNTR"/>
    <property type="match status" value="1"/>
</dbReference>
<protein>
    <submittedName>
        <fullName evidence="5">GntR family transcriptional regulator</fullName>
    </submittedName>
</protein>
<gene>
    <name evidence="5" type="ORF">J42TS3_34820</name>
</gene>
<evidence type="ECO:0000259" key="4">
    <source>
        <dbReference type="PROSITE" id="PS50949"/>
    </source>
</evidence>
<dbReference type="InterPro" id="IPR000524">
    <property type="entry name" value="Tscrpt_reg_HTH_GntR"/>
</dbReference>
<dbReference type="SUPFAM" id="SSF64288">
    <property type="entry name" value="Chorismate lyase-like"/>
    <property type="match status" value="1"/>
</dbReference>
<keyword evidence="1" id="KW-0805">Transcription regulation</keyword>
<dbReference type="InterPro" id="IPR050679">
    <property type="entry name" value="Bact_HTH_transcr_reg"/>
</dbReference>
<dbReference type="Pfam" id="PF07702">
    <property type="entry name" value="UTRA"/>
    <property type="match status" value="1"/>
</dbReference>
<accession>A0ABQ4MFL7</accession>
<dbReference type="SMART" id="SM00866">
    <property type="entry name" value="UTRA"/>
    <property type="match status" value="1"/>
</dbReference>
<keyword evidence="2" id="KW-0238">DNA-binding</keyword>